<evidence type="ECO:0000313" key="1">
    <source>
        <dbReference type="EMBL" id="CUN01856.1"/>
    </source>
</evidence>
<sequence length="30" mass="3769">MVREMLPLAEIYVYEDDYTGEKEFVMVWRR</sequence>
<dbReference type="Proteomes" id="UP000095395">
    <property type="component" value="Unassembled WGS sequence"/>
</dbReference>
<reference evidence="3 4" key="1">
    <citation type="submission" date="2015-09" db="EMBL/GenBank/DDBJ databases">
        <authorList>
            <consortium name="Pathogen Informatics"/>
        </authorList>
    </citation>
    <scope>NUCLEOTIDE SEQUENCE [LARGE SCALE GENOMIC DNA]</scope>
    <source>
        <strain evidence="2 3">2789STDY5608835</strain>
        <strain evidence="1 4">2789STDY5608887</strain>
    </source>
</reference>
<dbReference type="EMBL" id="CYXX01000009">
    <property type="protein sequence ID" value="CUN01856.1"/>
    <property type="molecule type" value="Genomic_DNA"/>
</dbReference>
<protein>
    <submittedName>
        <fullName evidence="2">Uncharacterized protein</fullName>
    </submittedName>
</protein>
<gene>
    <name evidence="2" type="ORF">ERS852392_00841</name>
    <name evidence="1" type="ORF">ERS852444_01524</name>
</gene>
<evidence type="ECO:0000313" key="4">
    <source>
        <dbReference type="Proteomes" id="UP000095453"/>
    </source>
</evidence>
<evidence type="ECO:0000313" key="3">
    <source>
        <dbReference type="Proteomes" id="UP000095395"/>
    </source>
</evidence>
<dbReference type="Proteomes" id="UP000095453">
    <property type="component" value="Unassembled WGS sequence"/>
</dbReference>
<dbReference type="EMBL" id="CYYR01000004">
    <property type="protein sequence ID" value="CUN59749.1"/>
    <property type="molecule type" value="Genomic_DNA"/>
</dbReference>
<organism evidence="2 3">
    <name type="scientific">Roseburia inulinivorans</name>
    <dbReference type="NCBI Taxonomy" id="360807"/>
    <lineage>
        <taxon>Bacteria</taxon>
        <taxon>Bacillati</taxon>
        <taxon>Bacillota</taxon>
        <taxon>Clostridia</taxon>
        <taxon>Lachnospirales</taxon>
        <taxon>Lachnospiraceae</taxon>
        <taxon>Roseburia</taxon>
    </lineage>
</organism>
<accession>A0A173Y795</accession>
<name>A0A173Y795_9FIRM</name>
<proteinExistence type="predicted"/>
<evidence type="ECO:0000313" key="2">
    <source>
        <dbReference type="EMBL" id="CUN59749.1"/>
    </source>
</evidence>
<dbReference type="AlphaFoldDB" id="A0A173Y795"/>